<evidence type="ECO:0000313" key="2">
    <source>
        <dbReference type="EMBL" id="BAZ95096.1"/>
    </source>
</evidence>
<keyword evidence="1" id="KW-0472">Membrane</keyword>
<feature type="transmembrane region" description="Helical" evidence="1">
    <location>
        <begin position="146"/>
        <end position="166"/>
    </location>
</feature>
<evidence type="ECO:0000256" key="1">
    <source>
        <dbReference type="SAM" id="Phobius"/>
    </source>
</evidence>
<dbReference type="Proteomes" id="UP000218765">
    <property type="component" value="Chromosome"/>
</dbReference>
<accession>A0A1Z4VTY1</accession>
<dbReference type="KEGG" id="ttc:FOKN1_2730"/>
<dbReference type="AlphaFoldDB" id="A0A1Z4VTY1"/>
<dbReference type="GO" id="GO:0008233">
    <property type="term" value="F:peptidase activity"/>
    <property type="evidence" value="ECO:0007669"/>
    <property type="project" value="UniProtKB-KW"/>
</dbReference>
<keyword evidence="1" id="KW-0812">Transmembrane</keyword>
<dbReference type="InterPro" id="IPR007395">
    <property type="entry name" value="Zn_peptidase_2"/>
</dbReference>
<dbReference type="EMBL" id="AP018052">
    <property type="protein sequence ID" value="BAZ95096.1"/>
    <property type="molecule type" value="Genomic_DNA"/>
</dbReference>
<name>A0A1Z4VTY1_9GAMM</name>
<keyword evidence="1" id="KW-1133">Transmembrane helix</keyword>
<dbReference type="OrthoDB" id="9805386at2"/>
<reference evidence="2 3" key="1">
    <citation type="submission" date="2017-05" db="EMBL/GenBank/DDBJ databases">
        <title>Thiocyanate degradation by Thiohalobacter thiocyanaticus FOKN1.</title>
        <authorList>
            <person name="Oshiki M."/>
            <person name="Fukushima T."/>
            <person name="Kawano S."/>
            <person name="Nakagawa J."/>
        </authorList>
    </citation>
    <scope>NUCLEOTIDE SEQUENCE [LARGE SCALE GENOMIC DNA]</scope>
    <source>
        <strain evidence="2 3">FOKN1</strain>
    </source>
</reference>
<dbReference type="PANTHER" id="PTHR36434:SF1">
    <property type="entry name" value="MEMBRANE PROTEASE YUGP-RELATED"/>
    <property type="match status" value="1"/>
</dbReference>
<evidence type="ECO:0000313" key="3">
    <source>
        <dbReference type="Proteomes" id="UP000218765"/>
    </source>
</evidence>
<proteinExistence type="predicted"/>
<organism evidence="2 3">
    <name type="scientific">Thiohalobacter thiocyanaticus</name>
    <dbReference type="NCBI Taxonomy" id="585455"/>
    <lineage>
        <taxon>Bacteria</taxon>
        <taxon>Pseudomonadati</taxon>
        <taxon>Pseudomonadota</taxon>
        <taxon>Gammaproteobacteria</taxon>
        <taxon>Thiohalobacterales</taxon>
        <taxon>Thiohalobacteraceae</taxon>
        <taxon>Thiohalobacter</taxon>
    </lineage>
</organism>
<dbReference type="PANTHER" id="PTHR36434">
    <property type="entry name" value="MEMBRANE PROTEASE YUGP-RELATED"/>
    <property type="match status" value="1"/>
</dbReference>
<feature type="transmembrane region" description="Helical" evidence="1">
    <location>
        <begin position="199"/>
        <end position="219"/>
    </location>
</feature>
<feature type="transmembrane region" description="Helical" evidence="1">
    <location>
        <begin position="120"/>
        <end position="139"/>
    </location>
</feature>
<keyword evidence="2" id="KW-0645">Protease</keyword>
<dbReference type="GO" id="GO:0006508">
    <property type="term" value="P:proteolysis"/>
    <property type="evidence" value="ECO:0007669"/>
    <property type="project" value="UniProtKB-KW"/>
</dbReference>
<dbReference type="RefSeq" id="WP_096367119.1">
    <property type="nucleotide sequence ID" value="NZ_AP018052.1"/>
</dbReference>
<gene>
    <name evidence="2" type="ORF">FOKN1_2730</name>
</gene>
<protein>
    <submittedName>
        <fullName evidence="2">Zn-dependent protease</fullName>
    </submittedName>
</protein>
<dbReference type="Pfam" id="PF04298">
    <property type="entry name" value="Zn_peptidase_2"/>
    <property type="match status" value="1"/>
</dbReference>
<keyword evidence="2" id="KW-0378">Hydrolase</keyword>
<keyword evidence="3" id="KW-1185">Reference proteome</keyword>
<sequence>MHLVILLIIVLALLFGPQLWVQWVMRRHSAEREDFPGTGGEFARHLLQRLQLDQVGVEETERGDHYDPTSRTVRLSPDNFHGRSLTAVVVAAHEVGHAIQHAGNYRWLNLRHRLVPLANTAQQLGNVLFFAIPVIAVLTRAPSSGLLLLVGALLSFGAAALVHLITLPVEFDASFNRALPLLKAGRYVPAPDQRAAHSILRAAAMTYVAASFASLLNLWRWLRVLRRA</sequence>